<feature type="domain" description="RNA polymerase sigma-70 region 2" evidence="7">
    <location>
        <begin position="23"/>
        <end position="86"/>
    </location>
</feature>
<dbReference type="PANTHER" id="PTHR43133">
    <property type="entry name" value="RNA POLYMERASE ECF-TYPE SIGMA FACTO"/>
    <property type="match status" value="1"/>
</dbReference>
<dbReference type="GO" id="GO:0006352">
    <property type="term" value="P:DNA-templated transcription initiation"/>
    <property type="evidence" value="ECO:0007669"/>
    <property type="project" value="InterPro"/>
</dbReference>
<keyword evidence="4 6" id="KW-0238">DNA-binding</keyword>
<evidence type="ECO:0000256" key="6">
    <source>
        <dbReference type="RuleBase" id="RU000716"/>
    </source>
</evidence>
<dbReference type="InterPro" id="IPR013324">
    <property type="entry name" value="RNA_pol_sigma_r3/r4-like"/>
</dbReference>
<evidence type="ECO:0000313" key="9">
    <source>
        <dbReference type="EMBL" id="MCW3789240.1"/>
    </source>
</evidence>
<accession>A0AAE3SH66</accession>
<keyword evidence="10" id="KW-1185">Reference proteome</keyword>
<gene>
    <name evidence="9" type="ORF">OM075_22440</name>
</gene>
<dbReference type="SUPFAM" id="SSF88659">
    <property type="entry name" value="Sigma3 and sigma4 domains of RNA polymerase sigma factors"/>
    <property type="match status" value="1"/>
</dbReference>
<sequence length="193" mass="22652">MEKQTLILLSKGNEEAFSSIYCEFKPALINFVKSLIKLEDIAEDITQQVFLSVWLNRKDINTDQSFSSYLFTIAKNTTLNYIRKDNNNKKYLKDKIWDEMMFGKCYTEESIEHDELLKTINDAINSLTNQKKKIFEMSRRFGKTHEEIATELNISKNTVKNHMVDSISQIKRFIESKNNNSKSTIILLLWLFS</sequence>
<dbReference type="NCBIfam" id="TIGR02937">
    <property type="entry name" value="sigma70-ECF"/>
    <property type="match status" value="1"/>
</dbReference>
<comment type="similarity">
    <text evidence="1 6">Belongs to the sigma-70 factor family. ECF subfamily.</text>
</comment>
<dbReference type="EMBL" id="JAPDPJ010000091">
    <property type="protein sequence ID" value="MCW3789240.1"/>
    <property type="molecule type" value="Genomic_DNA"/>
</dbReference>
<evidence type="ECO:0000259" key="7">
    <source>
        <dbReference type="Pfam" id="PF04542"/>
    </source>
</evidence>
<feature type="domain" description="RNA polymerase sigma factor 70 region 4 type 2" evidence="8">
    <location>
        <begin position="120"/>
        <end position="163"/>
    </location>
</feature>
<dbReference type="InterPro" id="IPR039425">
    <property type="entry name" value="RNA_pol_sigma-70-like"/>
</dbReference>
<evidence type="ECO:0000259" key="8">
    <source>
        <dbReference type="Pfam" id="PF08281"/>
    </source>
</evidence>
<keyword evidence="5 6" id="KW-0804">Transcription</keyword>
<keyword evidence="3 6" id="KW-0731">Sigma factor</keyword>
<dbReference type="Gene3D" id="1.10.1740.10">
    <property type="match status" value="1"/>
</dbReference>
<dbReference type="InterPro" id="IPR013325">
    <property type="entry name" value="RNA_pol_sigma_r2"/>
</dbReference>
<dbReference type="PANTHER" id="PTHR43133:SF46">
    <property type="entry name" value="RNA POLYMERASE SIGMA-70 FACTOR ECF SUBFAMILY"/>
    <property type="match status" value="1"/>
</dbReference>
<dbReference type="InterPro" id="IPR007627">
    <property type="entry name" value="RNA_pol_sigma70_r2"/>
</dbReference>
<dbReference type="InterPro" id="IPR000838">
    <property type="entry name" value="RNA_pol_sigma70_ECF_CS"/>
</dbReference>
<dbReference type="SUPFAM" id="SSF88946">
    <property type="entry name" value="Sigma2 domain of RNA polymerase sigma factors"/>
    <property type="match status" value="1"/>
</dbReference>
<evidence type="ECO:0000256" key="5">
    <source>
        <dbReference type="ARBA" id="ARBA00023163"/>
    </source>
</evidence>
<protein>
    <recommendedName>
        <fullName evidence="6">RNA polymerase sigma factor</fullName>
    </recommendedName>
</protein>
<dbReference type="InterPro" id="IPR014327">
    <property type="entry name" value="RNA_pol_sigma70_bacteroid"/>
</dbReference>
<dbReference type="InterPro" id="IPR013249">
    <property type="entry name" value="RNA_pol_sigma70_r4_t2"/>
</dbReference>
<evidence type="ECO:0000256" key="4">
    <source>
        <dbReference type="ARBA" id="ARBA00023125"/>
    </source>
</evidence>
<evidence type="ECO:0000313" key="10">
    <source>
        <dbReference type="Proteomes" id="UP001209229"/>
    </source>
</evidence>
<dbReference type="Proteomes" id="UP001209229">
    <property type="component" value="Unassembled WGS sequence"/>
</dbReference>
<evidence type="ECO:0000256" key="2">
    <source>
        <dbReference type="ARBA" id="ARBA00023015"/>
    </source>
</evidence>
<dbReference type="RefSeq" id="WP_301192798.1">
    <property type="nucleotide sequence ID" value="NZ_JAPDPJ010000091.1"/>
</dbReference>
<dbReference type="GO" id="GO:0003677">
    <property type="term" value="F:DNA binding"/>
    <property type="evidence" value="ECO:0007669"/>
    <property type="project" value="UniProtKB-KW"/>
</dbReference>
<keyword evidence="2 6" id="KW-0805">Transcription regulation</keyword>
<dbReference type="Pfam" id="PF04542">
    <property type="entry name" value="Sigma70_r2"/>
    <property type="match status" value="1"/>
</dbReference>
<evidence type="ECO:0000256" key="3">
    <source>
        <dbReference type="ARBA" id="ARBA00023082"/>
    </source>
</evidence>
<comment type="caution">
    <text evidence="9">The sequence shown here is derived from an EMBL/GenBank/DDBJ whole genome shotgun (WGS) entry which is preliminary data.</text>
</comment>
<dbReference type="AlphaFoldDB" id="A0AAE3SH66"/>
<dbReference type="NCBIfam" id="TIGR02985">
    <property type="entry name" value="Sig70_bacteroi1"/>
    <property type="match status" value="1"/>
</dbReference>
<evidence type="ECO:0000256" key="1">
    <source>
        <dbReference type="ARBA" id="ARBA00010641"/>
    </source>
</evidence>
<dbReference type="GO" id="GO:0016987">
    <property type="term" value="F:sigma factor activity"/>
    <property type="evidence" value="ECO:0007669"/>
    <property type="project" value="UniProtKB-KW"/>
</dbReference>
<proteinExistence type="inferred from homology"/>
<dbReference type="InterPro" id="IPR014284">
    <property type="entry name" value="RNA_pol_sigma-70_dom"/>
</dbReference>
<dbReference type="InterPro" id="IPR036388">
    <property type="entry name" value="WH-like_DNA-bd_sf"/>
</dbReference>
<organism evidence="9 10">
    <name type="scientific">Plebeiibacterium sediminum</name>
    <dbReference type="NCBI Taxonomy" id="2992112"/>
    <lineage>
        <taxon>Bacteria</taxon>
        <taxon>Pseudomonadati</taxon>
        <taxon>Bacteroidota</taxon>
        <taxon>Bacteroidia</taxon>
        <taxon>Marinilabiliales</taxon>
        <taxon>Marinilabiliaceae</taxon>
        <taxon>Plebeiibacterium</taxon>
    </lineage>
</organism>
<dbReference type="Gene3D" id="1.10.10.10">
    <property type="entry name" value="Winged helix-like DNA-binding domain superfamily/Winged helix DNA-binding domain"/>
    <property type="match status" value="1"/>
</dbReference>
<dbReference type="Pfam" id="PF08281">
    <property type="entry name" value="Sigma70_r4_2"/>
    <property type="match status" value="1"/>
</dbReference>
<reference evidence="9" key="1">
    <citation type="submission" date="2022-10" db="EMBL/GenBank/DDBJ databases">
        <authorList>
            <person name="Yu W.X."/>
        </authorList>
    </citation>
    <scope>NUCLEOTIDE SEQUENCE</scope>
    <source>
        <strain evidence="9">AAT</strain>
    </source>
</reference>
<dbReference type="PROSITE" id="PS01063">
    <property type="entry name" value="SIGMA70_ECF"/>
    <property type="match status" value="1"/>
</dbReference>
<name>A0AAE3SH66_9BACT</name>